<dbReference type="EMBL" id="CAFBSG010000015">
    <property type="protein sequence ID" value="CAB5240701.1"/>
    <property type="molecule type" value="Genomic_DNA"/>
</dbReference>
<evidence type="ECO:0000259" key="8">
    <source>
        <dbReference type="PROSITE" id="PS51779"/>
    </source>
</evidence>
<evidence type="ECO:0000256" key="5">
    <source>
        <dbReference type="ARBA" id="ARBA00022989"/>
    </source>
</evidence>
<reference evidence="9" key="1">
    <citation type="submission" date="2020-05" db="EMBL/GenBank/DDBJ databases">
        <authorList>
            <person name="Chiriac C."/>
            <person name="Salcher M."/>
            <person name="Ghai R."/>
            <person name="Kavagutti S V."/>
        </authorList>
    </citation>
    <scope>NUCLEOTIDE SEQUENCE</scope>
</reference>
<dbReference type="GO" id="GO:0005886">
    <property type="term" value="C:plasma membrane"/>
    <property type="evidence" value="ECO:0007669"/>
    <property type="project" value="TreeGrafter"/>
</dbReference>
<evidence type="ECO:0000256" key="6">
    <source>
        <dbReference type="ARBA" id="ARBA00023136"/>
    </source>
</evidence>
<dbReference type="InterPro" id="IPR013685">
    <property type="entry name" value="POTRA_FtsQ_type"/>
</dbReference>
<dbReference type="AlphaFoldDB" id="A0A6J7XV36"/>
<keyword evidence="4" id="KW-0812">Transmembrane</keyword>
<evidence type="ECO:0000256" key="7">
    <source>
        <dbReference type="ARBA" id="ARBA00023306"/>
    </source>
</evidence>
<evidence type="ECO:0000256" key="4">
    <source>
        <dbReference type="ARBA" id="ARBA00022692"/>
    </source>
</evidence>
<dbReference type="Pfam" id="PF08478">
    <property type="entry name" value="POTRA_1"/>
    <property type="match status" value="1"/>
</dbReference>
<dbReference type="InterPro" id="IPR034746">
    <property type="entry name" value="POTRA"/>
</dbReference>
<dbReference type="Gene3D" id="3.10.20.310">
    <property type="entry name" value="membrane protein fhac"/>
    <property type="match status" value="1"/>
</dbReference>
<accession>A0A6J7XV36</accession>
<dbReference type="PROSITE" id="PS51779">
    <property type="entry name" value="POTRA"/>
    <property type="match status" value="1"/>
</dbReference>
<protein>
    <submittedName>
        <fullName evidence="9">Unannotated protein</fullName>
    </submittedName>
</protein>
<name>A0A6J7XV36_9ZZZZ</name>
<dbReference type="InterPro" id="IPR050487">
    <property type="entry name" value="FtsQ_DivIB"/>
</dbReference>
<keyword evidence="7" id="KW-0131">Cell cycle</keyword>
<sequence>MTTIKKFKTFLALSVVAGLIYGVGWSTLFAITSVEVTGAPTVATKQLVLNKIGFTSGDNLARIPPHEVEGNVEKIGWVLQARVSRDWLNKTLAVTVLPRTPIAIYKGVVIDRYGVRFQSPTAIPTPLPQLVAASPQLGVDAYSLLRTLPLAFRKKITRIEVRPGTNYFLTITEGEKVISLIWGDNDVNPRKVQVYEFLRLRLENKDATQYDLSSPNSPVVK</sequence>
<proteinExistence type="predicted"/>
<evidence type="ECO:0000256" key="2">
    <source>
        <dbReference type="ARBA" id="ARBA00022475"/>
    </source>
</evidence>
<feature type="domain" description="POTRA" evidence="8">
    <location>
        <begin position="29"/>
        <end position="99"/>
    </location>
</feature>
<keyword evidence="3" id="KW-0132">Cell division</keyword>
<dbReference type="PANTHER" id="PTHR37820">
    <property type="entry name" value="CELL DIVISION PROTEIN DIVIB"/>
    <property type="match status" value="1"/>
</dbReference>
<evidence type="ECO:0000256" key="3">
    <source>
        <dbReference type="ARBA" id="ARBA00022618"/>
    </source>
</evidence>
<keyword evidence="2" id="KW-1003">Cell membrane</keyword>
<organism evidence="9">
    <name type="scientific">freshwater metagenome</name>
    <dbReference type="NCBI Taxonomy" id="449393"/>
    <lineage>
        <taxon>unclassified sequences</taxon>
        <taxon>metagenomes</taxon>
        <taxon>ecological metagenomes</taxon>
    </lineage>
</organism>
<evidence type="ECO:0000313" key="9">
    <source>
        <dbReference type="EMBL" id="CAB5240701.1"/>
    </source>
</evidence>
<gene>
    <name evidence="9" type="ORF">UFOPK3554_01002</name>
</gene>
<keyword evidence="6" id="KW-0472">Membrane</keyword>
<evidence type="ECO:0000256" key="1">
    <source>
        <dbReference type="ARBA" id="ARBA00004370"/>
    </source>
</evidence>
<dbReference type="GO" id="GO:0051301">
    <property type="term" value="P:cell division"/>
    <property type="evidence" value="ECO:0007669"/>
    <property type="project" value="UniProtKB-KW"/>
</dbReference>
<keyword evidence="5" id="KW-1133">Transmembrane helix</keyword>
<dbReference type="PANTHER" id="PTHR37820:SF1">
    <property type="entry name" value="CELL DIVISION PROTEIN FTSQ"/>
    <property type="match status" value="1"/>
</dbReference>
<comment type="subcellular location">
    <subcellularLocation>
        <location evidence="1">Membrane</location>
    </subcellularLocation>
</comment>